<reference evidence="2" key="1">
    <citation type="submission" date="2015-07" db="EMBL/GenBank/DDBJ databases">
        <title>Fjat-10053 dsm26.</title>
        <authorList>
            <person name="Liu B."/>
            <person name="Wang J."/>
            <person name="Zhu Y."/>
            <person name="Liu G."/>
            <person name="Chen Q."/>
            <person name="Chen Z."/>
            <person name="Lan J."/>
            <person name="Che J."/>
            <person name="Ge C."/>
            <person name="Shi H."/>
            <person name="Pan Z."/>
            <person name="Liu X."/>
        </authorList>
    </citation>
    <scope>NUCLEOTIDE SEQUENCE [LARGE SCALE GENOMIC DNA]</scope>
    <source>
        <strain evidence="2">DSM 26</strain>
    </source>
</reference>
<proteinExistence type="predicted"/>
<dbReference type="PATRIC" id="fig|1473.5.peg.1128"/>
<gene>
    <name evidence="1" type="ORF">AFK71_12755</name>
</gene>
<dbReference type="Pfam" id="PF14350">
    <property type="entry name" value="Beta_protein"/>
    <property type="match status" value="1"/>
</dbReference>
<comment type="caution">
    <text evidence="1">The sequence shown here is derived from an EMBL/GenBank/DDBJ whole genome shotgun (WGS) entry which is preliminary data.</text>
</comment>
<dbReference type="RefSeq" id="WP_050351899.1">
    <property type="nucleotide sequence ID" value="NZ_CP073011.1"/>
</dbReference>
<accession>A0A0L0QL67</accession>
<dbReference type="EMBL" id="LGTO01000007">
    <property type="protein sequence ID" value="KNE19370.1"/>
    <property type="molecule type" value="Genomic_DNA"/>
</dbReference>
<dbReference type="InterPro" id="IPR025683">
    <property type="entry name" value="Protein_beta"/>
</dbReference>
<evidence type="ECO:0008006" key="3">
    <source>
        <dbReference type="Google" id="ProtNLM"/>
    </source>
</evidence>
<name>A0A0L0QL67_VIRPA</name>
<sequence length="300" mass="34745">MYYATLNQKQGELRALKKLLEFGTDVKNFIPIMIVNDYTQEVLDVIRKSYTNYMLLDVRNLNSEDIETLEDLLEQPNNLNFDILYPIEYLLENPSQDHKNHIRISKSDVNPFFCQWIKKNINSIPNTVILDFEFIDSSEDLLISKLLPIIELLNGRNIVVMSGAVPQSLPVSADEDYELNRFERKLFDKVKNISPTDSKLFFGDYSSVSPILATGGMAIVQIKYTLEEKYWFVRNGQRRGNYDFVKVCQQIANLDSFDEDYCWGDKYIKSVVEENTNKGNPSVWTSIGVNRHIAFCLNEC</sequence>
<keyword evidence="2" id="KW-1185">Reference proteome</keyword>
<protein>
    <recommendedName>
        <fullName evidence="3">Beta family protein</fullName>
    </recommendedName>
</protein>
<dbReference type="GeneID" id="66872471"/>
<dbReference type="AlphaFoldDB" id="A0A0L0QL67"/>
<evidence type="ECO:0000313" key="1">
    <source>
        <dbReference type="EMBL" id="KNE19370.1"/>
    </source>
</evidence>
<evidence type="ECO:0000313" key="2">
    <source>
        <dbReference type="Proteomes" id="UP000036780"/>
    </source>
</evidence>
<dbReference type="Proteomes" id="UP000036780">
    <property type="component" value="Unassembled WGS sequence"/>
</dbReference>
<organism evidence="1 2">
    <name type="scientific">Virgibacillus pantothenticus</name>
    <dbReference type="NCBI Taxonomy" id="1473"/>
    <lineage>
        <taxon>Bacteria</taxon>
        <taxon>Bacillati</taxon>
        <taxon>Bacillota</taxon>
        <taxon>Bacilli</taxon>
        <taxon>Bacillales</taxon>
        <taxon>Bacillaceae</taxon>
        <taxon>Virgibacillus</taxon>
    </lineage>
</organism>
<dbReference type="OrthoDB" id="2991010at2"/>